<keyword evidence="6" id="KW-0239">DNA-directed DNA polymerase</keyword>
<dbReference type="GO" id="GO:0009360">
    <property type="term" value="C:DNA polymerase III complex"/>
    <property type="evidence" value="ECO:0007669"/>
    <property type="project" value="UniProtKB-UniRule"/>
</dbReference>
<dbReference type="EC" id="2.7.7.7" evidence="1 9"/>
<evidence type="ECO:0000313" key="12">
    <source>
        <dbReference type="EMBL" id="KVX02859.1"/>
    </source>
</evidence>
<dbReference type="SUPFAM" id="SSF48019">
    <property type="entry name" value="post-AAA+ oligomerization domain-like"/>
    <property type="match status" value="1"/>
</dbReference>
<dbReference type="InterPro" id="IPR005790">
    <property type="entry name" value="DNA_polIII_delta"/>
</dbReference>
<protein>
    <recommendedName>
        <fullName evidence="2 9">DNA polymerase III subunit delta</fullName>
        <ecNumber evidence="1 9">2.7.7.7</ecNumber>
    </recommendedName>
</protein>
<dbReference type="InterPro" id="IPR008921">
    <property type="entry name" value="DNA_pol3_clamp-load_cplx_C"/>
</dbReference>
<dbReference type="PANTHER" id="PTHR34388:SF1">
    <property type="entry name" value="DNA POLYMERASE III SUBUNIT DELTA"/>
    <property type="match status" value="1"/>
</dbReference>
<dbReference type="Gene3D" id="1.10.8.60">
    <property type="match status" value="1"/>
</dbReference>
<dbReference type="Gene3D" id="3.40.50.300">
    <property type="entry name" value="P-loop containing nucleotide triphosphate hydrolases"/>
    <property type="match status" value="1"/>
</dbReference>
<evidence type="ECO:0000259" key="11">
    <source>
        <dbReference type="Pfam" id="PF14840"/>
    </source>
</evidence>
<keyword evidence="4" id="KW-0548">Nucleotidyltransferase</keyword>
<gene>
    <name evidence="12" type="ORF">AWJ07_12335</name>
</gene>
<evidence type="ECO:0000313" key="13">
    <source>
        <dbReference type="Proteomes" id="UP000055702"/>
    </source>
</evidence>
<dbReference type="InterPro" id="IPR027417">
    <property type="entry name" value="P-loop_NTPase"/>
</dbReference>
<feature type="domain" description="DNA polymerase III subunit delta C-terminal" evidence="11">
    <location>
        <begin position="213"/>
        <end position="329"/>
    </location>
</feature>
<sequence length="344" mass="39599">MRVYPDQLKQHLKPLPQCFLLFGDDPWLIENSKQLILNAAKKQGFEERVQLSQETGFNWGDLVQEWQAMSLFASRRIIELTLPQGKPGMEGAAAFQTLLQHPNPDMLLIIQGPKASAEQTNSKWFKSLDAKGIYLPCTTPEGKQFERWLDSRITHYELTVHHDAKAMLFTLFEGNLLAAEQAMQLLQLLSPKQNITPEQLSEYFEDQSRFSVFQLCDAILGNHQKHAQHMLAQLQAEGTAMPILMWALFKEINLLLTLKLAVHNGEQLSKLWSQHRIWDKRKPLYQAAITRLDLDHIEHMLAFASKLELNLKQKGLEDWIGLSHLCILFDPRAHNRLAHIELTD</sequence>
<feature type="domain" description="DNA polymerase III delta N-terminal" evidence="10">
    <location>
        <begin position="19"/>
        <end position="137"/>
    </location>
</feature>
<dbReference type="SUPFAM" id="SSF52540">
    <property type="entry name" value="P-loop containing nucleoside triphosphate hydrolases"/>
    <property type="match status" value="1"/>
</dbReference>
<organism evidence="12">
    <name type="scientific">Shewanella frigidimarina</name>
    <dbReference type="NCBI Taxonomy" id="56812"/>
    <lineage>
        <taxon>Bacteria</taxon>
        <taxon>Pseudomonadati</taxon>
        <taxon>Pseudomonadota</taxon>
        <taxon>Gammaproteobacteria</taxon>
        <taxon>Alteromonadales</taxon>
        <taxon>Shewanellaceae</taxon>
        <taxon>Shewanella</taxon>
    </lineage>
</organism>
<dbReference type="EMBL" id="LRDC01000009">
    <property type="protein sequence ID" value="KVX02859.1"/>
    <property type="molecule type" value="Genomic_DNA"/>
</dbReference>
<evidence type="ECO:0000256" key="6">
    <source>
        <dbReference type="ARBA" id="ARBA00022932"/>
    </source>
</evidence>
<dbReference type="GO" id="GO:0003887">
    <property type="term" value="F:DNA-directed DNA polymerase activity"/>
    <property type="evidence" value="ECO:0007669"/>
    <property type="project" value="UniProtKB-UniRule"/>
</dbReference>
<evidence type="ECO:0000256" key="5">
    <source>
        <dbReference type="ARBA" id="ARBA00022705"/>
    </source>
</evidence>
<proteinExistence type="inferred from homology"/>
<keyword evidence="5" id="KW-0235">DNA replication</keyword>
<comment type="catalytic activity">
    <reaction evidence="8">
        <text>DNA(n) + a 2'-deoxyribonucleoside 5'-triphosphate = DNA(n+1) + diphosphate</text>
        <dbReference type="Rhea" id="RHEA:22508"/>
        <dbReference type="Rhea" id="RHEA-COMP:17339"/>
        <dbReference type="Rhea" id="RHEA-COMP:17340"/>
        <dbReference type="ChEBI" id="CHEBI:33019"/>
        <dbReference type="ChEBI" id="CHEBI:61560"/>
        <dbReference type="ChEBI" id="CHEBI:173112"/>
        <dbReference type="EC" id="2.7.7.7"/>
    </reaction>
</comment>
<dbReference type="GO" id="GO:0006261">
    <property type="term" value="P:DNA-templated DNA replication"/>
    <property type="evidence" value="ECO:0007669"/>
    <property type="project" value="TreeGrafter"/>
</dbReference>
<dbReference type="Proteomes" id="UP000055702">
    <property type="component" value="Unassembled WGS sequence"/>
</dbReference>
<dbReference type="InterPro" id="IPR010372">
    <property type="entry name" value="DNA_pol3_delta_N"/>
</dbReference>
<evidence type="ECO:0000256" key="7">
    <source>
        <dbReference type="ARBA" id="ARBA00034754"/>
    </source>
</evidence>
<evidence type="ECO:0000259" key="10">
    <source>
        <dbReference type="Pfam" id="PF06144"/>
    </source>
</evidence>
<dbReference type="GO" id="GO:0003677">
    <property type="term" value="F:DNA binding"/>
    <property type="evidence" value="ECO:0007669"/>
    <property type="project" value="InterPro"/>
</dbReference>
<comment type="similarity">
    <text evidence="7">Belongs to the DNA polymerase HolA subunit family.</text>
</comment>
<evidence type="ECO:0000256" key="1">
    <source>
        <dbReference type="ARBA" id="ARBA00012417"/>
    </source>
</evidence>
<reference evidence="12 13" key="1">
    <citation type="submission" date="2016-01" db="EMBL/GenBank/DDBJ databases">
        <title>Draft genome of the antarctic isolate Shewanella frigidimarina Ag06-30.</title>
        <authorList>
            <person name="Parmeciano Di Noto G."/>
            <person name="Vazquez S."/>
            <person name="Mac Cormack W."/>
            <person name="Iriarte A."/>
            <person name="Quiroga C."/>
        </authorList>
    </citation>
    <scope>NUCLEOTIDE SEQUENCE [LARGE SCALE GENOMIC DNA]</scope>
    <source>
        <strain evidence="12 13">Ag06-30</strain>
    </source>
</reference>
<evidence type="ECO:0000256" key="4">
    <source>
        <dbReference type="ARBA" id="ARBA00022695"/>
    </source>
</evidence>
<name>A0A125BET9_SHEFR</name>
<evidence type="ECO:0000256" key="9">
    <source>
        <dbReference type="NCBIfam" id="TIGR01128"/>
    </source>
</evidence>
<dbReference type="RefSeq" id="WP_059744818.1">
    <property type="nucleotide sequence ID" value="NZ_JBBMQR010000015.1"/>
</dbReference>
<comment type="caution">
    <text evidence="12">The sequence shown here is derived from an EMBL/GenBank/DDBJ whole genome shotgun (WGS) entry which is preliminary data.</text>
</comment>
<dbReference type="AlphaFoldDB" id="A0A125BET9"/>
<evidence type="ECO:0000256" key="2">
    <source>
        <dbReference type="ARBA" id="ARBA00017703"/>
    </source>
</evidence>
<dbReference type="InterPro" id="IPR032780">
    <property type="entry name" value="DNA_pol3_delt_C"/>
</dbReference>
<evidence type="ECO:0000256" key="3">
    <source>
        <dbReference type="ARBA" id="ARBA00022679"/>
    </source>
</evidence>
<dbReference type="Gene3D" id="1.20.272.10">
    <property type="match status" value="1"/>
</dbReference>
<dbReference type="Pfam" id="PF14840">
    <property type="entry name" value="DNA_pol3_delt_C"/>
    <property type="match status" value="1"/>
</dbReference>
<evidence type="ECO:0000256" key="8">
    <source>
        <dbReference type="ARBA" id="ARBA00049244"/>
    </source>
</evidence>
<dbReference type="Pfam" id="PF06144">
    <property type="entry name" value="DNA_pol3_delta"/>
    <property type="match status" value="1"/>
</dbReference>
<dbReference type="PANTHER" id="PTHR34388">
    <property type="entry name" value="DNA POLYMERASE III SUBUNIT DELTA"/>
    <property type="match status" value="1"/>
</dbReference>
<dbReference type="NCBIfam" id="TIGR01128">
    <property type="entry name" value="holA"/>
    <property type="match status" value="1"/>
</dbReference>
<dbReference type="CDD" id="cd18138">
    <property type="entry name" value="HLD_clamp_pol_III_delta"/>
    <property type="match status" value="1"/>
</dbReference>
<keyword evidence="3" id="KW-0808">Transferase</keyword>
<accession>A0A125BET9</accession>